<evidence type="ECO:0000256" key="1">
    <source>
        <dbReference type="PROSITE-ProRule" id="PRU00781"/>
    </source>
</evidence>
<dbReference type="Proteomes" id="UP000507470">
    <property type="component" value="Unassembled WGS sequence"/>
</dbReference>
<feature type="region of interest" description="Disordered" evidence="2">
    <location>
        <begin position="322"/>
        <end position="341"/>
    </location>
</feature>
<dbReference type="GO" id="GO:0016308">
    <property type="term" value="F:1-phosphatidylinositol-4-phosphate 5-kinase activity"/>
    <property type="evidence" value="ECO:0007669"/>
    <property type="project" value="UniProtKB-EC"/>
</dbReference>
<dbReference type="PANTHER" id="PTHR23086">
    <property type="entry name" value="PHOSPHATIDYLINOSITOL-4-PHOSPHATE 5-KINASE"/>
    <property type="match status" value="1"/>
</dbReference>
<dbReference type="OrthoDB" id="20783at2759"/>
<dbReference type="EC" id="2.7.1.68" evidence="4"/>
<name>A0A6J8EUT6_MYTCO</name>
<protein>
    <submittedName>
        <fullName evidence="4">PIP5KL1</fullName>
        <ecNumber evidence="4">2.7.1.68</ecNumber>
    </submittedName>
</protein>
<dbReference type="InterPro" id="IPR027483">
    <property type="entry name" value="PInositol-4-P-4/5-kinase_C_sf"/>
</dbReference>
<dbReference type="EMBL" id="CACVKT020010013">
    <property type="protein sequence ID" value="CAC5424399.1"/>
    <property type="molecule type" value="Genomic_DNA"/>
</dbReference>
<dbReference type="GO" id="GO:0005886">
    <property type="term" value="C:plasma membrane"/>
    <property type="evidence" value="ECO:0007669"/>
    <property type="project" value="TreeGrafter"/>
</dbReference>
<dbReference type="Gene3D" id="3.30.810.10">
    <property type="entry name" value="2-Layer Sandwich"/>
    <property type="match status" value="1"/>
</dbReference>
<proteinExistence type="predicted"/>
<evidence type="ECO:0000256" key="2">
    <source>
        <dbReference type="SAM" id="MobiDB-lite"/>
    </source>
</evidence>
<sequence>MSKVGPLGGKKVGSSEGKPKRSNAWVRLRKHFNRKGVVEVDMDHHRYKMLNMLRKGIQDLMLNHKELGPKRELAQEDYHHLFIKDLETKSGRKFTFTSHSSAVFASLRQAVSVTEDHYLNAIAPHDLPYMEFMSNSRSGQDFYLSNDQEYILKTDKTHNIDIFKSFLSEYLDHFQLYPHSLIVKFLGVYSLEGPGFPKTHFLAMQNIFYPPQRIETRFDIKGCTKNRYQKPNSSERNILTILKDVNFLHESIDLGVQKGWFLRQLQIDADFLCQVGVQDYSLLIGRHKISSSEVKDSVSDVFIRVKRSYAITSGLPKHTLENSSADLPLENDKDNPGNRSTMQIEMTQRKTSNQGRKSIYTVPDFLKDPGNDNFQQTSNRRLLLNCKNPLHVINGSEYRYYLGIVDFFTQYECRQQLGRVLKTLKYRSTDHSTVPPDVYSERFVKFITEKTTGSV</sequence>
<dbReference type="AlphaFoldDB" id="A0A6J8EUT6"/>
<keyword evidence="1" id="KW-0067">ATP-binding</keyword>
<accession>A0A6J8EUT6</accession>
<dbReference type="GO" id="GO:0046854">
    <property type="term" value="P:phosphatidylinositol phosphate biosynthetic process"/>
    <property type="evidence" value="ECO:0007669"/>
    <property type="project" value="TreeGrafter"/>
</dbReference>
<organism evidence="4 5">
    <name type="scientific">Mytilus coruscus</name>
    <name type="common">Sea mussel</name>
    <dbReference type="NCBI Taxonomy" id="42192"/>
    <lineage>
        <taxon>Eukaryota</taxon>
        <taxon>Metazoa</taxon>
        <taxon>Spiralia</taxon>
        <taxon>Lophotrochozoa</taxon>
        <taxon>Mollusca</taxon>
        <taxon>Bivalvia</taxon>
        <taxon>Autobranchia</taxon>
        <taxon>Pteriomorphia</taxon>
        <taxon>Mytilida</taxon>
        <taxon>Mytiloidea</taxon>
        <taxon>Mytilidae</taxon>
        <taxon>Mytilinae</taxon>
        <taxon>Mytilus</taxon>
    </lineage>
</organism>
<dbReference type="InterPro" id="IPR002498">
    <property type="entry name" value="PInositol-4-P-4/5-kinase_core"/>
</dbReference>
<dbReference type="InterPro" id="IPR023610">
    <property type="entry name" value="PInositol-4/5-P-5/4-kinase"/>
</dbReference>
<keyword evidence="1" id="KW-0547">Nucleotide-binding</keyword>
<dbReference type="Pfam" id="PF01504">
    <property type="entry name" value="PIP5K"/>
    <property type="match status" value="1"/>
</dbReference>
<dbReference type="SUPFAM" id="SSF56104">
    <property type="entry name" value="SAICAR synthase-like"/>
    <property type="match status" value="1"/>
</dbReference>
<evidence type="ECO:0000259" key="3">
    <source>
        <dbReference type="PROSITE" id="PS51455"/>
    </source>
</evidence>
<keyword evidence="5" id="KW-1185">Reference proteome</keyword>
<feature type="compositionally biased region" description="Gly residues" evidence="2">
    <location>
        <begin position="1"/>
        <end position="11"/>
    </location>
</feature>
<dbReference type="SMART" id="SM00330">
    <property type="entry name" value="PIPKc"/>
    <property type="match status" value="1"/>
</dbReference>
<dbReference type="GO" id="GO:0005524">
    <property type="term" value="F:ATP binding"/>
    <property type="evidence" value="ECO:0007669"/>
    <property type="project" value="UniProtKB-UniRule"/>
</dbReference>
<dbReference type="PANTHER" id="PTHR23086:SF46">
    <property type="entry name" value="PHOSPHATIDYLINOSITOL 4-PHOSPHATE 5-KINASE-LIKE PROTEIN 1"/>
    <property type="match status" value="1"/>
</dbReference>
<dbReference type="Gene3D" id="3.30.800.10">
    <property type="entry name" value="Phosphatidylinositol Phosphate Kinase II Beta"/>
    <property type="match status" value="1"/>
</dbReference>
<dbReference type="InterPro" id="IPR027484">
    <property type="entry name" value="PInositol-4-P-5-kinase_N"/>
</dbReference>
<keyword evidence="1" id="KW-0418">Kinase</keyword>
<feature type="region of interest" description="Disordered" evidence="2">
    <location>
        <begin position="1"/>
        <end position="22"/>
    </location>
</feature>
<gene>
    <name evidence="4" type="ORF">MCOR_56315</name>
</gene>
<dbReference type="PROSITE" id="PS51455">
    <property type="entry name" value="PIPK"/>
    <property type="match status" value="1"/>
</dbReference>
<evidence type="ECO:0000313" key="5">
    <source>
        <dbReference type="Proteomes" id="UP000507470"/>
    </source>
</evidence>
<feature type="domain" description="PIPK" evidence="3">
    <location>
        <begin position="30"/>
        <end position="451"/>
    </location>
</feature>
<evidence type="ECO:0000313" key="4">
    <source>
        <dbReference type="EMBL" id="CAC5424399.1"/>
    </source>
</evidence>
<keyword evidence="1 4" id="KW-0808">Transferase</keyword>
<reference evidence="4 5" key="1">
    <citation type="submission" date="2020-06" db="EMBL/GenBank/DDBJ databases">
        <authorList>
            <person name="Li R."/>
            <person name="Bekaert M."/>
        </authorList>
    </citation>
    <scope>NUCLEOTIDE SEQUENCE [LARGE SCALE GENOMIC DNA]</scope>
    <source>
        <strain evidence="5">wild</strain>
    </source>
</reference>